<gene>
    <name evidence="4" type="ORF">VE01_01679</name>
</gene>
<sequence length="466" mass="52142">MDCRVCVRRRIRCDRTTPSCLKCMKRSIECPGYGRNLRWANAVAVRGRFKGLQYPKDASQDVVPADGLSVPSKSSWAEAAAKIAKMAAEAPNASEIEHLVSYYSRRIAGNMVWVDSPLNPYRRLVVPKARSSPIILLAILAVSAEHMGPTQPSIVAFAPKARDVVVLRITQELSRITERVGCEEPREILDLETAEWILAAMLILSNYECIGDTSTAWCSHRLGARLLVNGFSDSSAESSELFRFLRGQFSIHDVLASTTTCLYLGIDDVVLPRHGDPEALLSEYMKLIHQVTLYITDIGTAAHRVPTPAALRIQFEKTRGLTLMSAATSAALGDESTRLNFIHLVDVHHIAALLYAYQCVYNFTPADAEMFLTMQELFEKLENCACNDALIQHLTWPVFIAGTECHGCEEKQHLVLKWYGDIIKKTGFRNYEVVISFLKELWKNKPGCWLENAKAWERDGKPLLAV</sequence>
<feature type="domain" description="Zn(2)-C6 fungal-type" evidence="3">
    <location>
        <begin position="2"/>
        <end position="30"/>
    </location>
</feature>
<comment type="subcellular location">
    <subcellularLocation>
        <location evidence="1">Nucleus</location>
    </subcellularLocation>
</comment>
<organism evidence="4 5">
    <name type="scientific">Pseudogymnoascus verrucosus</name>
    <dbReference type="NCBI Taxonomy" id="342668"/>
    <lineage>
        <taxon>Eukaryota</taxon>
        <taxon>Fungi</taxon>
        <taxon>Dikarya</taxon>
        <taxon>Ascomycota</taxon>
        <taxon>Pezizomycotina</taxon>
        <taxon>Leotiomycetes</taxon>
        <taxon>Thelebolales</taxon>
        <taxon>Thelebolaceae</taxon>
        <taxon>Pseudogymnoascus</taxon>
    </lineage>
</organism>
<proteinExistence type="predicted"/>
<evidence type="ECO:0000256" key="2">
    <source>
        <dbReference type="ARBA" id="ARBA00023242"/>
    </source>
</evidence>
<evidence type="ECO:0000313" key="4">
    <source>
        <dbReference type="EMBL" id="OBT99934.1"/>
    </source>
</evidence>
<keyword evidence="2" id="KW-0539">Nucleus</keyword>
<evidence type="ECO:0000256" key="1">
    <source>
        <dbReference type="ARBA" id="ARBA00004123"/>
    </source>
</evidence>
<dbReference type="PROSITE" id="PS50048">
    <property type="entry name" value="ZN2_CY6_FUNGAL_2"/>
    <property type="match status" value="1"/>
</dbReference>
<evidence type="ECO:0000259" key="3">
    <source>
        <dbReference type="PROSITE" id="PS50048"/>
    </source>
</evidence>
<dbReference type="GO" id="GO:0005634">
    <property type="term" value="C:nucleus"/>
    <property type="evidence" value="ECO:0007669"/>
    <property type="project" value="UniProtKB-SubCell"/>
</dbReference>
<dbReference type="SUPFAM" id="SSF57701">
    <property type="entry name" value="Zn2/Cys6 DNA-binding domain"/>
    <property type="match status" value="1"/>
</dbReference>
<dbReference type="AlphaFoldDB" id="A0A1B8GVS9"/>
<dbReference type="GO" id="GO:0000976">
    <property type="term" value="F:transcription cis-regulatory region binding"/>
    <property type="evidence" value="ECO:0007669"/>
    <property type="project" value="TreeGrafter"/>
</dbReference>
<name>A0A1B8GVS9_9PEZI</name>
<dbReference type="Pfam" id="PF00172">
    <property type="entry name" value="Zn_clus"/>
    <property type="match status" value="1"/>
</dbReference>
<dbReference type="Pfam" id="PF11951">
    <property type="entry name" value="Fungal_trans_2"/>
    <property type="match status" value="1"/>
</dbReference>
<dbReference type="EMBL" id="KV460210">
    <property type="protein sequence ID" value="OBT99934.1"/>
    <property type="molecule type" value="Genomic_DNA"/>
</dbReference>
<dbReference type="GO" id="GO:0008270">
    <property type="term" value="F:zinc ion binding"/>
    <property type="evidence" value="ECO:0007669"/>
    <property type="project" value="InterPro"/>
</dbReference>
<dbReference type="CDD" id="cd12148">
    <property type="entry name" value="fungal_TF_MHR"/>
    <property type="match status" value="1"/>
</dbReference>
<keyword evidence="5" id="KW-1185">Reference proteome</keyword>
<dbReference type="GO" id="GO:0045944">
    <property type="term" value="P:positive regulation of transcription by RNA polymerase II"/>
    <property type="evidence" value="ECO:0007669"/>
    <property type="project" value="TreeGrafter"/>
</dbReference>
<protein>
    <recommendedName>
        <fullName evidence="3">Zn(2)-C6 fungal-type domain-containing protein</fullName>
    </recommendedName>
</protein>
<reference evidence="4 5" key="1">
    <citation type="submission" date="2016-03" db="EMBL/GenBank/DDBJ databases">
        <title>Comparative genomics of Pseudogymnoascus destructans, the fungus causing white-nose syndrome of bats.</title>
        <authorList>
            <person name="Palmer J.M."/>
            <person name="Drees K.P."/>
            <person name="Foster J.T."/>
            <person name="Lindner D.L."/>
        </authorList>
    </citation>
    <scope>NUCLEOTIDE SEQUENCE [LARGE SCALE GENOMIC DNA]</scope>
    <source>
        <strain evidence="4 5">UAMH 10579</strain>
    </source>
</reference>
<dbReference type="InterPro" id="IPR021858">
    <property type="entry name" value="Fun_TF"/>
</dbReference>
<dbReference type="PANTHER" id="PTHR37534:SF7">
    <property type="entry name" value="TRANSCRIPTIONAL ACTIVATOR PROTEIN UGA3"/>
    <property type="match status" value="1"/>
</dbReference>
<dbReference type="Gene3D" id="4.10.240.10">
    <property type="entry name" value="Zn(2)-C6 fungal-type DNA-binding domain"/>
    <property type="match status" value="1"/>
</dbReference>
<dbReference type="InterPro" id="IPR001138">
    <property type="entry name" value="Zn2Cys6_DnaBD"/>
</dbReference>
<reference evidence="5" key="2">
    <citation type="journal article" date="2018" name="Nat. Commun.">
        <title>Extreme sensitivity to ultraviolet light in the fungal pathogen causing white-nose syndrome of bats.</title>
        <authorList>
            <person name="Palmer J.M."/>
            <person name="Drees K.P."/>
            <person name="Foster J.T."/>
            <person name="Lindner D.L."/>
        </authorList>
    </citation>
    <scope>NUCLEOTIDE SEQUENCE [LARGE SCALE GENOMIC DNA]</scope>
    <source>
        <strain evidence="5">UAMH 10579</strain>
    </source>
</reference>
<dbReference type="GeneID" id="28835065"/>
<dbReference type="Proteomes" id="UP000091956">
    <property type="component" value="Unassembled WGS sequence"/>
</dbReference>
<dbReference type="RefSeq" id="XP_018133667.1">
    <property type="nucleotide sequence ID" value="XM_018271197.2"/>
</dbReference>
<dbReference type="GO" id="GO:0000981">
    <property type="term" value="F:DNA-binding transcription factor activity, RNA polymerase II-specific"/>
    <property type="evidence" value="ECO:0007669"/>
    <property type="project" value="InterPro"/>
</dbReference>
<accession>A0A1B8GVS9</accession>
<evidence type="ECO:0000313" key="5">
    <source>
        <dbReference type="Proteomes" id="UP000091956"/>
    </source>
</evidence>
<dbReference type="PANTHER" id="PTHR37534">
    <property type="entry name" value="TRANSCRIPTIONAL ACTIVATOR PROTEIN UGA3"/>
    <property type="match status" value="1"/>
</dbReference>
<dbReference type="InterPro" id="IPR036864">
    <property type="entry name" value="Zn2-C6_fun-type_DNA-bd_sf"/>
</dbReference>